<dbReference type="PANTHER" id="PTHR21028:SF2">
    <property type="entry name" value="CYTH DOMAIN-CONTAINING PROTEIN"/>
    <property type="match status" value="1"/>
</dbReference>
<dbReference type="PROSITE" id="PS51707">
    <property type="entry name" value="CYTH"/>
    <property type="match status" value="1"/>
</dbReference>
<evidence type="ECO:0000313" key="2">
    <source>
        <dbReference type="Proteomes" id="UP000694867"/>
    </source>
</evidence>
<evidence type="ECO:0000259" key="1">
    <source>
        <dbReference type="PROSITE" id="PS51707"/>
    </source>
</evidence>
<dbReference type="Gene3D" id="2.40.320.10">
    <property type="entry name" value="Hypothetical Protein Pfu-838710-001"/>
    <property type="match status" value="1"/>
</dbReference>
<accession>A0AAJ6VYF0</accession>
<dbReference type="CDD" id="cd07890">
    <property type="entry name" value="CYTH-like_AC_IV-like"/>
    <property type="match status" value="1"/>
</dbReference>
<name>A0AAJ6VYF0_9ACAR</name>
<dbReference type="GO" id="GO:0016462">
    <property type="term" value="F:pyrophosphatase activity"/>
    <property type="evidence" value="ECO:0007669"/>
    <property type="project" value="UniProtKB-ARBA"/>
</dbReference>
<sequence>MPSNVEIKARVTGFAVFHALFKQVFAPEVLEHKILRHCDTYFKCESGRLKLREITMNDESTAELIFYSRTDSAGPKLSDFVKYDCTGTSSQLKELLVRANGLRGVVNKTRHLYIVGQTRVHIDQVEGLGDFMELEVMMKDGQPVAEGTAIAQEFMEKLKVAPDSLIEGSYIDFLAPRE</sequence>
<proteinExistence type="predicted"/>
<dbReference type="InterPro" id="IPR023577">
    <property type="entry name" value="CYTH_domain"/>
</dbReference>
<organism evidence="2 3">
    <name type="scientific">Galendromus occidentalis</name>
    <name type="common">western predatory mite</name>
    <dbReference type="NCBI Taxonomy" id="34638"/>
    <lineage>
        <taxon>Eukaryota</taxon>
        <taxon>Metazoa</taxon>
        <taxon>Ecdysozoa</taxon>
        <taxon>Arthropoda</taxon>
        <taxon>Chelicerata</taxon>
        <taxon>Arachnida</taxon>
        <taxon>Acari</taxon>
        <taxon>Parasitiformes</taxon>
        <taxon>Mesostigmata</taxon>
        <taxon>Gamasina</taxon>
        <taxon>Phytoseioidea</taxon>
        <taxon>Phytoseiidae</taxon>
        <taxon>Typhlodrominae</taxon>
        <taxon>Galendromus</taxon>
    </lineage>
</organism>
<evidence type="ECO:0000313" key="3">
    <source>
        <dbReference type="RefSeq" id="XP_003745260.1"/>
    </source>
</evidence>
<dbReference type="AlphaFoldDB" id="A0AAJ6VYF0"/>
<dbReference type="Proteomes" id="UP000694867">
    <property type="component" value="Unplaced"/>
</dbReference>
<dbReference type="RefSeq" id="XP_003745260.1">
    <property type="nucleotide sequence ID" value="XM_003745212.1"/>
</dbReference>
<dbReference type="SMART" id="SM01118">
    <property type="entry name" value="CYTH"/>
    <property type="match status" value="1"/>
</dbReference>
<keyword evidence="2" id="KW-1185">Reference proteome</keyword>
<dbReference type="InterPro" id="IPR008173">
    <property type="entry name" value="Adenylyl_cyclase_CyaB"/>
</dbReference>
<dbReference type="Pfam" id="PF01928">
    <property type="entry name" value="CYTH"/>
    <property type="match status" value="1"/>
</dbReference>
<dbReference type="GeneID" id="100906366"/>
<dbReference type="InterPro" id="IPR033469">
    <property type="entry name" value="CYTH-like_dom_sf"/>
</dbReference>
<protein>
    <submittedName>
        <fullName evidence="3">Uncharacterized protein LOC100906366</fullName>
    </submittedName>
</protein>
<dbReference type="SUPFAM" id="SSF55154">
    <property type="entry name" value="CYTH-like phosphatases"/>
    <property type="match status" value="1"/>
</dbReference>
<reference evidence="3" key="1">
    <citation type="submission" date="2025-08" db="UniProtKB">
        <authorList>
            <consortium name="RefSeq"/>
        </authorList>
    </citation>
    <scope>IDENTIFICATION</scope>
</reference>
<feature type="domain" description="CYTH" evidence="1">
    <location>
        <begin position="2"/>
        <end position="176"/>
    </location>
</feature>
<gene>
    <name evidence="3" type="primary">LOC100906366</name>
</gene>
<dbReference type="KEGG" id="goe:100906366"/>
<dbReference type="PANTHER" id="PTHR21028">
    <property type="entry name" value="SI:CH211-156B7.4"/>
    <property type="match status" value="1"/>
</dbReference>